<dbReference type="CDD" id="cd07389">
    <property type="entry name" value="MPP_PhoD"/>
    <property type="match status" value="1"/>
</dbReference>
<name>A0ABS3T9Y0_9BACT</name>
<evidence type="ECO:0000259" key="2">
    <source>
        <dbReference type="Pfam" id="PF16655"/>
    </source>
</evidence>
<dbReference type="RefSeq" id="WP_208307017.1">
    <property type="nucleotide sequence ID" value="NZ_JAGETX010000003.1"/>
</dbReference>
<dbReference type="Proteomes" id="UP000670527">
    <property type="component" value="Unassembled WGS sequence"/>
</dbReference>
<organism evidence="3 4">
    <name type="scientific">Hymenobacter defluvii</name>
    <dbReference type="NCBI Taxonomy" id="2054411"/>
    <lineage>
        <taxon>Bacteria</taxon>
        <taxon>Pseudomonadati</taxon>
        <taxon>Bacteroidota</taxon>
        <taxon>Cytophagia</taxon>
        <taxon>Cytophagales</taxon>
        <taxon>Hymenobacteraceae</taxon>
        <taxon>Hymenobacter</taxon>
    </lineage>
</organism>
<dbReference type="Pfam" id="PF09423">
    <property type="entry name" value="PhoD"/>
    <property type="match status" value="1"/>
</dbReference>
<dbReference type="Gene3D" id="3.60.21.70">
    <property type="entry name" value="PhoD-like phosphatase"/>
    <property type="match status" value="1"/>
</dbReference>
<feature type="domain" description="PhoD-like phosphatase metallophosphatase" evidence="1">
    <location>
        <begin position="158"/>
        <end position="557"/>
    </location>
</feature>
<evidence type="ECO:0000259" key="1">
    <source>
        <dbReference type="Pfam" id="PF09423"/>
    </source>
</evidence>
<dbReference type="Pfam" id="PF16655">
    <property type="entry name" value="PhoD_N"/>
    <property type="match status" value="1"/>
</dbReference>
<comment type="caution">
    <text evidence="3">The sequence shown here is derived from an EMBL/GenBank/DDBJ whole genome shotgun (WGS) entry which is preliminary data.</text>
</comment>
<dbReference type="SUPFAM" id="SSF56300">
    <property type="entry name" value="Metallo-dependent phosphatases"/>
    <property type="match status" value="1"/>
</dbReference>
<dbReference type="Gene3D" id="2.60.40.380">
    <property type="entry name" value="Purple acid phosphatase-like, N-terminal"/>
    <property type="match status" value="1"/>
</dbReference>
<keyword evidence="4" id="KW-1185">Reference proteome</keyword>
<dbReference type="EMBL" id="JAGETX010000003">
    <property type="protein sequence ID" value="MBO3270460.1"/>
    <property type="molecule type" value="Genomic_DNA"/>
</dbReference>
<evidence type="ECO:0000313" key="4">
    <source>
        <dbReference type="Proteomes" id="UP000670527"/>
    </source>
</evidence>
<feature type="domain" description="Phospholipase D N-terminal" evidence="2">
    <location>
        <begin position="55"/>
        <end position="146"/>
    </location>
</feature>
<dbReference type="InterPro" id="IPR029052">
    <property type="entry name" value="Metallo-depent_PP-like"/>
</dbReference>
<evidence type="ECO:0000313" key="3">
    <source>
        <dbReference type="EMBL" id="MBO3270460.1"/>
    </source>
</evidence>
<sequence>MAKKTTSTTITRREFIKHTAVVSGGVALLPTLLSSCNDDNEDLLNYTGDFGFREGVASFDPSQSNVIIWTRYTPADNETGDATIRWEVAEDGGFATVKASGNLTATAANDYTVWTDVPALTAYKKYYYRFRNDQTRAESVVGETRTLPGNGQASSVKLAVVSCANYQAGLFNVYGAVAESDADAVVHLGDYIYEYGAGGYGTNGSTATLNRAHLPATEILSLSDYRTRYRQYRSDKQLQRVHQLKPFIAVWDDHEVTNDAYTDGAENHQANEGSFAQRKQFAQQVWHEYLPARVSDKTKIYRRFDLGGLANLLMLDTRLVGRNQQLNLGSYFSSTGAFNAAAFGSAWLNPTRTMLGTEQRSWLTAALAGSTAKWQVLGSQVLMGKMYIPAELLPLVAQLTSGATPALLTQYATVAAQLLAIKRRIAASDPTVTAAERARVETVLPYNLDAWDGYPAEREAILGAVGSGKKLVSLAGDTHNAWHSDLRTSSGTVVGMEFACSSVSSPGFEAFLGSDPTTIGAFEQLNTALINDLHYLDASHRGFVEVSFTATNATSTWKYVGGLATESTATTVGRTVTVS</sequence>
<dbReference type="InterPro" id="IPR038607">
    <property type="entry name" value="PhoD-like_sf"/>
</dbReference>
<dbReference type="InterPro" id="IPR052900">
    <property type="entry name" value="Phospholipid_Metab_Enz"/>
</dbReference>
<gene>
    <name evidence="3" type="ORF">J4D97_07360</name>
</gene>
<proteinExistence type="predicted"/>
<dbReference type="InterPro" id="IPR006311">
    <property type="entry name" value="TAT_signal"/>
</dbReference>
<dbReference type="PROSITE" id="PS51318">
    <property type="entry name" value="TAT"/>
    <property type="match status" value="1"/>
</dbReference>
<dbReference type="InterPro" id="IPR018946">
    <property type="entry name" value="PhoD-like_MPP"/>
</dbReference>
<reference evidence="3 4" key="1">
    <citation type="submission" date="2021-03" db="EMBL/GenBank/DDBJ databases">
        <authorList>
            <person name="Kim M.K."/>
        </authorList>
    </citation>
    <scope>NUCLEOTIDE SEQUENCE [LARGE SCALE GENOMIC DNA]</scope>
    <source>
        <strain evidence="3 4">BT507</strain>
    </source>
</reference>
<dbReference type="PANTHER" id="PTHR43606:SF2">
    <property type="entry name" value="ALKALINE PHOSPHATASE FAMILY PROTEIN (AFU_ORTHOLOGUE AFUA_5G03860)"/>
    <property type="match status" value="1"/>
</dbReference>
<dbReference type="PANTHER" id="PTHR43606">
    <property type="entry name" value="PHOSPHATASE, PUTATIVE (AFU_ORTHOLOGUE AFUA_6G08710)-RELATED"/>
    <property type="match status" value="1"/>
</dbReference>
<protein>
    <submittedName>
        <fullName evidence="3">Alkaline phosphatase D family protein</fullName>
    </submittedName>
</protein>
<accession>A0ABS3T9Y0</accession>
<dbReference type="InterPro" id="IPR032093">
    <property type="entry name" value="PhoD_N"/>
</dbReference>